<dbReference type="Gene3D" id="1.10.3020.20">
    <property type="match status" value="1"/>
</dbReference>
<gene>
    <name evidence="3" type="ORF">QVE165_LOCUS7211</name>
</gene>
<sequence>MSIDIGSIKHFKPLLNTSNLPREEPYRYDGFKTESKILPKGHKKREDARAFPEAVQWDRDQPVKLRDGLTIYCDIFRPADLVDEKLPAILNWSPYGKNGSGALNLHVIPFQACRPQSTRSDYESFEGLDPAEWCKRGYAIINADPRGCYDSEGDIRNMGTREGQDGADLVEWIGSQQWCNGYVGLAGNSWLAIAQWWIAAEQPKHLAAIAPWEGASDLYREVICLGGVPHIDFHEILNSIFVSNGTVEDQSAMIREHPLYNEYWEDKRAQFDKILVPMYITASYSTGLHTMGSIRAFTEAKSSKKWLRIHPTQEWYDLYAPENIDDLDKFFSKYLKKTNNDWELTAKVRLSILKFNGEPVFNQKEENYPIPNTEYKRFYLDNDTSTMIPNSHTKYSASTYNAESIDIKDELMWKLVFDEKTRLVGFSKAVLYVSTKSHNELDIYVQLRKFDASGKIIDHINFPKEALRACGMKDESEILNTNIFKYRGPKGALRVSHHITKIEDGGDDISPKYKHDRSKPLIPGEIIMVEIPFWPIGIDFEAGEGVALVLAGHELPYPEFPQMKPSTQNKGFATIHAGDHYPSFLQLPFVSFLKAAAEVVPTKTNKTSDKLIKSRKENGRYTNSFNPKFKFPSPALAIKWKMSTGVNTQLAYSKKELDKFLPIIRHNNSEELFRTTSGIRFIWIGHATCYIQMNNFRFLLDPIFSKRCGITSLIGPKRFRPPALTVNDLPENLDAILISHNHFDHLDFRSVLDLNKRYGARLTWFCGLGLRKWFLKMGIRNVIELDWWQKYHFAKKEINIAFCPAQHWSRRTAFDMNRSLWGGYAIWNTQHKFYYAGDTGYTHNISIFQQIGKQYGPFDLSAIPIGAYEPRWMMEAQHVSPDEAVRIHIDVKSKQSIGVHWGTFALANEYFMEPPFKLSQAVKNNLLNSSSFIVLKHGEVFAIS</sequence>
<dbReference type="Pfam" id="PF12706">
    <property type="entry name" value="Lactamase_B_2"/>
    <property type="match status" value="1"/>
</dbReference>
<dbReference type="InterPro" id="IPR029058">
    <property type="entry name" value="AB_hydrolase_fold"/>
</dbReference>
<evidence type="ECO:0000313" key="3">
    <source>
        <dbReference type="EMBL" id="CAF0858091.1"/>
    </source>
</evidence>
<dbReference type="SMART" id="SM00939">
    <property type="entry name" value="PepX_C"/>
    <property type="match status" value="1"/>
</dbReference>
<evidence type="ECO:0000259" key="2">
    <source>
        <dbReference type="SMART" id="SM00939"/>
    </source>
</evidence>
<dbReference type="InterPro" id="IPR001279">
    <property type="entry name" value="Metallo-B-lactamas"/>
</dbReference>
<reference evidence="3" key="1">
    <citation type="submission" date="2021-02" db="EMBL/GenBank/DDBJ databases">
        <authorList>
            <person name="Nowell W R."/>
        </authorList>
    </citation>
    <scope>NUCLEOTIDE SEQUENCE</scope>
</reference>
<proteinExistence type="predicted"/>
<dbReference type="Gene3D" id="3.60.15.10">
    <property type="entry name" value="Ribonuclease Z/Hydroxyacylglutathione hydrolase-like"/>
    <property type="match status" value="1"/>
</dbReference>
<dbReference type="GO" id="GO:0070290">
    <property type="term" value="F:N-acylphosphatidylethanolamine-specific phospholipase D activity"/>
    <property type="evidence" value="ECO:0007669"/>
    <property type="project" value="TreeGrafter"/>
</dbReference>
<evidence type="ECO:0000313" key="4">
    <source>
        <dbReference type="Proteomes" id="UP000663832"/>
    </source>
</evidence>
<organism evidence="3 4">
    <name type="scientific">Adineta steineri</name>
    <dbReference type="NCBI Taxonomy" id="433720"/>
    <lineage>
        <taxon>Eukaryota</taxon>
        <taxon>Metazoa</taxon>
        <taxon>Spiralia</taxon>
        <taxon>Gnathifera</taxon>
        <taxon>Rotifera</taxon>
        <taxon>Eurotatoria</taxon>
        <taxon>Bdelloidea</taxon>
        <taxon>Adinetida</taxon>
        <taxon>Adinetidae</taxon>
        <taxon>Adineta</taxon>
    </lineage>
</organism>
<feature type="domain" description="Xaa-Pro dipeptidyl-peptidase C-terminal" evidence="2">
    <location>
        <begin position="328"/>
        <end position="586"/>
    </location>
</feature>
<dbReference type="InterPro" id="IPR005674">
    <property type="entry name" value="CocE/Ser_esterase"/>
</dbReference>
<keyword evidence="4" id="KW-1185">Reference proteome</keyword>
<dbReference type="PANTHER" id="PTHR15032">
    <property type="entry name" value="N-ACYL-PHOSPHATIDYLETHANOLAMINE-HYDROLYZING PHOSPHOLIPASE D"/>
    <property type="match status" value="1"/>
</dbReference>
<dbReference type="NCBIfam" id="TIGR00976">
    <property type="entry name" value="CocE_NonD"/>
    <property type="match status" value="1"/>
</dbReference>
<dbReference type="GO" id="GO:0070291">
    <property type="term" value="P:N-acylethanolamine metabolic process"/>
    <property type="evidence" value="ECO:0007669"/>
    <property type="project" value="TreeGrafter"/>
</dbReference>
<dbReference type="SUPFAM" id="SSF53474">
    <property type="entry name" value="alpha/beta-Hydrolases"/>
    <property type="match status" value="1"/>
</dbReference>
<dbReference type="SUPFAM" id="SSF49785">
    <property type="entry name" value="Galactose-binding domain-like"/>
    <property type="match status" value="1"/>
</dbReference>
<dbReference type="AlphaFoldDB" id="A0A813WZM1"/>
<dbReference type="Proteomes" id="UP000663832">
    <property type="component" value="Unassembled WGS sequence"/>
</dbReference>
<name>A0A813WZM1_9BILA</name>
<dbReference type="GO" id="GO:0070292">
    <property type="term" value="P:N-acylphosphatidylethanolamine metabolic process"/>
    <property type="evidence" value="ECO:0007669"/>
    <property type="project" value="TreeGrafter"/>
</dbReference>
<dbReference type="Pfam" id="PF08530">
    <property type="entry name" value="PepX_C"/>
    <property type="match status" value="1"/>
</dbReference>
<dbReference type="Gene3D" id="2.60.120.260">
    <property type="entry name" value="Galactose-binding domain-like"/>
    <property type="match status" value="1"/>
</dbReference>
<dbReference type="SUPFAM" id="SSF56281">
    <property type="entry name" value="Metallo-hydrolase/oxidoreductase"/>
    <property type="match status" value="1"/>
</dbReference>
<dbReference type="Gene3D" id="3.40.50.1820">
    <property type="entry name" value="alpha/beta hydrolase"/>
    <property type="match status" value="1"/>
</dbReference>
<evidence type="ECO:0000256" key="1">
    <source>
        <dbReference type="ARBA" id="ARBA00022801"/>
    </source>
</evidence>
<dbReference type="Pfam" id="PF02129">
    <property type="entry name" value="Peptidase_S15"/>
    <property type="match status" value="1"/>
</dbReference>
<dbReference type="EMBL" id="CAJNOM010000031">
    <property type="protein sequence ID" value="CAF0858091.1"/>
    <property type="molecule type" value="Genomic_DNA"/>
</dbReference>
<comment type="caution">
    <text evidence="3">The sequence shown here is derived from an EMBL/GenBank/DDBJ whole genome shotgun (WGS) entry which is preliminary data.</text>
</comment>
<accession>A0A813WZM1</accession>
<dbReference type="InterPro" id="IPR036866">
    <property type="entry name" value="RibonucZ/Hydroxyglut_hydro"/>
</dbReference>
<dbReference type="OrthoDB" id="4220001at2759"/>
<dbReference type="InterPro" id="IPR013736">
    <property type="entry name" value="Xaa-Pro_dipept_C"/>
</dbReference>
<dbReference type="InterPro" id="IPR000383">
    <property type="entry name" value="Xaa-Pro-like_dom"/>
</dbReference>
<dbReference type="PANTHER" id="PTHR15032:SF4">
    <property type="entry name" value="N-ACYL-PHOSPHATIDYLETHANOLAMINE-HYDROLYZING PHOSPHOLIPASE D"/>
    <property type="match status" value="1"/>
</dbReference>
<protein>
    <recommendedName>
        <fullName evidence="2">Xaa-Pro dipeptidyl-peptidase C-terminal domain-containing protein</fullName>
    </recommendedName>
</protein>
<dbReference type="GO" id="GO:0005737">
    <property type="term" value="C:cytoplasm"/>
    <property type="evidence" value="ECO:0007669"/>
    <property type="project" value="TreeGrafter"/>
</dbReference>
<dbReference type="InterPro" id="IPR008979">
    <property type="entry name" value="Galactose-bd-like_sf"/>
</dbReference>
<keyword evidence="1" id="KW-0378">Hydrolase</keyword>
<dbReference type="GO" id="GO:0008239">
    <property type="term" value="F:dipeptidyl-peptidase activity"/>
    <property type="evidence" value="ECO:0007669"/>
    <property type="project" value="InterPro"/>
</dbReference>